<evidence type="ECO:0000256" key="6">
    <source>
        <dbReference type="ARBA" id="ARBA00022989"/>
    </source>
</evidence>
<feature type="transmembrane region" description="Helical" evidence="9">
    <location>
        <begin position="189"/>
        <end position="214"/>
    </location>
</feature>
<dbReference type="InterPro" id="IPR001851">
    <property type="entry name" value="ABC_transp_permease"/>
</dbReference>
<reference evidence="10 11" key="1">
    <citation type="submission" date="2017-03" db="EMBL/GenBank/DDBJ databases">
        <authorList>
            <person name="Afonso C.L."/>
            <person name="Miller P.J."/>
            <person name="Scott M.A."/>
            <person name="Spackman E."/>
            <person name="Goraichik I."/>
            <person name="Dimitrov K.M."/>
            <person name="Suarez D.L."/>
            <person name="Swayne D.E."/>
        </authorList>
    </citation>
    <scope>NUCLEOTIDE SEQUENCE [LARGE SCALE GENOMIC DNA]</scope>
    <source>
        <strain evidence="10 11">CECT 7745</strain>
    </source>
</reference>
<name>A0A1X7BZ34_9RHOB</name>
<accession>A0A1X7BZ34</accession>
<comment type="subcellular location">
    <subcellularLocation>
        <location evidence="1">Cell membrane</location>
        <topology evidence="1">Multi-pass membrane protein</topology>
    </subcellularLocation>
</comment>
<feature type="transmembrane region" description="Helical" evidence="9">
    <location>
        <begin position="139"/>
        <end position="161"/>
    </location>
</feature>
<protein>
    <submittedName>
        <fullName evidence="10">High-affinity branched-chain amino acid transport system permease protein LivH</fullName>
    </submittedName>
</protein>
<evidence type="ECO:0000256" key="2">
    <source>
        <dbReference type="ARBA" id="ARBA00022448"/>
    </source>
</evidence>
<keyword evidence="11" id="KW-1185">Reference proteome</keyword>
<gene>
    <name evidence="10" type="primary">livH_9</name>
    <name evidence="10" type="ORF">ROA7745_04417</name>
</gene>
<evidence type="ECO:0000256" key="1">
    <source>
        <dbReference type="ARBA" id="ARBA00004651"/>
    </source>
</evidence>
<proteinExistence type="inferred from homology"/>
<dbReference type="AlphaFoldDB" id="A0A1X7BZ34"/>
<feature type="transmembrane region" description="Helical" evidence="9">
    <location>
        <begin position="226"/>
        <end position="250"/>
    </location>
</feature>
<keyword evidence="7 9" id="KW-0472">Membrane</keyword>
<feature type="transmembrane region" description="Helical" evidence="9">
    <location>
        <begin position="6"/>
        <end position="29"/>
    </location>
</feature>
<evidence type="ECO:0000256" key="7">
    <source>
        <dbReference type="ARBA" id="ARBA00023136"/>
    </source>
</evidence>
<dbReference type="PANTHER" id="PTHR11795:SF447">
    <property type="entry name" value="ABC TRANSPORTER PERMEASE PROTEIN"/>
    <property type="match status" value="1"/>
</dbReference>
<feature type="transmembrane region" description="Helical" evidence="9">
    <location>
        <begin position="257"/>
        <end position="278"/>
    </location>
</feature>
<dbReference type="RefSeq" id="WP_085802440.1">
    <property type="nucleotide sequence ID" value="NZ_FWXB01000029.1"/>
</dbReference>
<keyword evidence="3" id="KW-1003">Cell membrane</keyword>
<keyword evidence="2" id="KW-0813">Transport</keyword>
<evidence type="ECO:0000256" key="9">
    <source>
        <dbReference type="SAM" id="Phobius"/>
    </source>
</evidence>
<dbReference type="Proteomes" id="UP000193224">
    <property type="component" value="Unassembled WGS sequence"/>
</dbReference>
<keyword evidence="5" id="KW-0029">Amino-acid transport</keyword>
<feature type="transmembrane region" description="Helical" evidence="9">
    <location>
        <begin position="41"/>
        <end position="59"/>
    </location>
</feature>
<evidence type="ECO:0000313" key="10">
    <source>
        <dbReference type="EMBL" id="SMC14549.1"/>
    </source>
</evidence>
<dbReference type="PANTHER" id="PTHR11795">
    <property type="entry name" value="BRANCHED-CHAIN AMINO ACID TRANSPORT SYSTEM PERMEASE PROTEIN LIVH"/>
    <property type="match status" value="1"/>
</dbReference>
<dbReference type="EMBL" id="FWXB01000029">
    <property type="protein sequence ID" value="SMC14549.1"/>
    <property type="molecule type" value="Genomic_DNA"/>
</dbReference>
<evidence type="ECO:0000256" key="4">
    <source>
        <dbReference type="ARBA" id="ARBA00022692"/>
    </source>
</evidence>
<sequence length="292" mass="30586">MDVVIQIVITGLTLGSMYALASVGLSLIYGTLGMFNMAHGLFMTLGAYVAYSVAVAFGIPLVLGIVVAMAAGALIGIITHLVMVRFMLGTADFGTNVLVATAGLGILIEDLLLKVYGGYPYPQPLAVEGFTRIGRVTVTYQAVIIFAVALILILGVAWLLLKTRFGRAIRATALNREAAMLMGVKADTVFLQVMALAGMLAGVAGLMISTQATLSPQMGGDPLLKAFVICVVAGLGNVWGAGLCAFGLALLEAAIGFYIGVRFGFPAMLILVILVLIWRPQGLFGSEKVVRL</sequence>
<dbReference type="InterPro" id="IPR052157">
    <property type="entry name" value="BCAA_transport_permease"/>
</dbReference>
<feature type="transmembrane region" description="Helical" evidence="9">
    <location>
        <begin position="96"/>
        <end position="119"/>
    </location>
</feature>
<organism evidence="10 11">
    <name type="scientific">Roseovarius aestuarii</name>
    <dbReference type="NCBI Taxonomy" id="475083"/>
    <lineage>
        <taxon>Bacteria</taxon>
        <taxon>Pseudomonadati</taxon>
        <taxon>Pseudomonadota</taxon>
        <taxon>Alphaproteobacteria</taxon>
        <taxon>Rhodobacterales</taxon>
        <taxon>Roseobacteraceae</taxon>
        <taxon>Roseovarius</taxon>
    </lineage>
</organism>
<dbReference type="OrthoDB" id="9807115at2"/>
<dbReference type="GO" id="GO:0005886">
    <property type="term" value="C:plasma membrane"/>
    <property type="evidence" value="ECO:0007669"/>
    <property type="project" value="UniProtKB-SubCell"/>
</dbReference>
<dbReference type="GO" id="GO:0006865">
    <property type="term" value="P:amino acid transport"/>
    <property type="evidence" value="ECO:0007669"/>
    <property type="project" value="UniProtKB-KW"/>
</dbReference>
<keyword evidence="4 9" id="KW-0812">Transmembrane</keyword>
<evidence type="ECO:0000256" key="8">
    <source>
        <dbReference type="ARBA" id="ARBA00037998"/>
    </source>
</evidence>
<comment type="similarity">
    <text evidence="8">Belongs to the binding-protein-dependent transport system permease family. LivHM subfamily.</text>
</comment>
<keyword evidence="6 9" id="KW-1133">Transmembrane helix</keyword>
<evidence type="ECO:0000313" key="11">
    <source>
        <dbReference type="Proteomes" id="UP000193224"/>
    </source>
</evidence>
<dbReference type="CDD" id="cd06582">
    <property type="entry name" value="TM_PBP1_LivH_like"/>
    <property type="match status" value="1"/>
</dbReference>
<evidence type="ECO:0000256" key="5">
    <source>
        <dbReference type="ARBA" id="ARBA00022970"/>
    </source>
</evidence>
<dbReference type="GO" id="GO:0022857">
    <property type="term" value="F:transmembrane transporter activity"/>
    <property type="evidence" value="ECO:0007669"/>
    <property type="project" value="InterPro"/>
</dbReference>
<dbReference type="Pfam" id="PF02653">
    <property type="entry name" value="BPD_transp_2"/>
    <property type="match status" value="1"/>
</dbReference>
<evidence type="ECO:0000256" key="3">
    <source>
        <dbReference type="ARBA" id="ARBA00022475"/>
    </source>
</evidence>